<name>A0ABT0IG25_9ACTN</name>
<protein>
    <submittedName>
        <fullName evidence="1">Uncharacterized protein</fullName>
    </submittedName>
</protein>
<proteinExistence type="predicted"/>
<dbReference type="EMBL" id="JALPTH010000025">
    <property type="protein sequence ID" value="MCK8680287.1"/>
    <property type="molecule type" value="Genomic_DNA"/>
</dbReference>
<reference evidence="1 2" key="1">
    <citation type="submission" date="2022-04" db="EMBL/GenBank/DDBJ databases">
        <title>Streptomyces sp. nov. LCR6-01 isolated from Lichen of Dirinaria sp.</title>
        <authorList>
            <person name="Kanchanasin P."/>
            <person name="Tanasupawat S."/>
            <person name="Phongsopitanun W."/>
        </authorList>
    </citation>
    <scope>NUCLEOTIDE SEQUENCE [LARGE SCALE GENOMIC DNA]</scope>
    <source>
        <strain evidence="1 2">LCR6-01</strain>
    </source>
</reference>
<gene>
    <name evidence="1" type="ORF">M1O15_23380</name>
</gene>
<accession>A0ABT0IG25</accession>
<keyword evidence="2" id="KW-1185">Reference proteome</keyword>
<evidence type="ECO:0000313" key="1">
    <source>
        <dbReference type="EMBL" id="MCK8680287.1"/>
    </source>
</evidence>
<dbReference type="Proteomes" id="UP001522868">
    <property type="component" value="Unassembled WGS sequence"/>
</dbReference>
<evidence type="ECO:0000313" key="2">
    <source>
        <dbReference type="Proteomes" id="UP001522868"/>
    </source>
</evidence>
<sequence length="103" mass="10790">MTEYVRYGAFGRYPTPSTSALAAAPADDPWGVDALTLAEELEPLLDGTGWYADEYGIHGSAESAYAALARPAARACIRTASPLPVRTASPLPVRAEPSLLVGV</sequence>
<comment type="caution">
    <text evidence="1">The sequence shown here is derived from an EMBL/GenBank/DDBJ whole genome shotgun (WGS) entry which is preliminary data.</text>
</comment>
<organism evidence="1 2">
    <name type="scientific">Streptomyces lichenis</name>
    <dbReference type="NCBI Taxonomy" id="2306967"/>
    <lineage>
        <taxon>Bacteria</taxon>
        <taxon>Bacillati</taxon>
        <taxon>Actinomycetota</taxon>
        <taxon>Actinomycetes</taxon>
        <taxon>Kitasatosporales</taxon>
        <taxon>Streptomycetaceae</taxon>
        <taxon>Streptomyces</taxon>
    </lineage>
</organism>
<dbReference type="RefSeq" id="WP_248636097.1">
    <property type="nucleotide sequence ID" value="NZ_JALPTH010000025.1"/>
</dbReference>